<keyword evidence="6" id="KW-0472">Membrane</keyword>
<dbReference type="InterPro" id="IPR011417">
    <property type="entry name" value="ANTH_dom"/>
</dbReference>
<dbReference type="GO" id="GO:0048268">
    <property type="term" value="P:clathrin coat assembly"/>
    <property type="evidence" value="ECO:0007669"/>
    <property type="project" value="InterPro"/>
</dbReference>
<comment type="subcellular location">
    <subcellularLocation>
        <location evidence="1">Cytoplasmic vesicle</location>
        <location evidence="1">Clathrin-coated vesicle</location>
    </subcellularLocation>
    <subcellularLocation>
        <location evidence="2">Golgi apparatus</location>
    </subcellularLocation>
    <subcellularLocation>
        <location evidence="3">Membrane</location>
        <location evidence="3">Clathrin-coated pit</location>
    </subcellularLocation>
</comment>
<dbReference type="Gene3D" id="1.20.58.150">
    <property type="entry name" value="ANTH domain"/>
    <property type="match status" value="1"/>
</dbReference>
<dbReference type="InterPro" id="IPR048050">
    <property type="entry name" value="ANTH_N_plant"/>
</dbReference>
<dbReference type="PROSITE" id="PS50942">
    <property type="entry name" value="ENTH"/>
    <property type="match status" value="1"/>
</dbReference>
<dbReference type="PANTHER" id="PTHR22951:SF12">
    <property type="entry name" value="OS05G0426100 PROTEIN"/>
    <property type="match status" value="1"/>
</dbReference>
<evidence type="ECO:0000259" key="10">
    <source>
        <dbReference type="PROSITE" id="PS50942"/>
    </source>
</evidence>
<proteinExistence type="predicted"/>
<dbReference type="InterPro" id="IPR045192">
    <property type="entry name" value="AP180-like"/>
</dbReference>
<dbReference type="SUPFAM" id="SSF89009">
    <property type="entry name" value="GAT-like domain"/>
    <property type="match status" value="1"/>
</dbReference>
<evidence type="ECO:0000256" key="9">
    <source>
        <dbReference type="SAM" id="MobiDB-lite"/>
    </source>
</evidence>
<gene>
    <name evidence="11" type="ORF">CCAM_LOCUS38114</name>
</gene>
<name>A0A484N7V6_9ASTE</name>
<keyword evidence="4" id="KW-0254">Endocytosis</keyword>
<dbReference type="GO" id="GO:0005546">
    <property type="term" value="F:phosphatidylinositol-4,5-bisphosphate binding"/>
    <property type="evidence" value="ECO:0007669"/>
    <property type="project" value="TreeGrafter"/>
</dbReference>
<evidence type="ECO:0000256" key="1">
    <source>
        <dbReference type="ARBA" id="ARBA00004132"/>
    </source>
</evidence>
<dbReference type="GO" id="GO:0005545">
    <property type="term" value="F:1-phosphatidylinositol binding"/>
    <property type="evidence" value="ECO:0007669"/>
    <property type="project" value="InterPro"/>
</dbReference>
<dbReference type="SMART" id="SM00273">
    <property type="entry name" value="ENTH"/>
    <property type="match status" value="1"/>
</dbReference>
<dbReference type="AlphaFoldDB" id="A0A484N7V6"/>
<evidence type="ECO:0000256" key="3">
    <source>
        <dbReference type="ARBA" id="ARBA00004600"/>
    </source>
</evidence>
<evidence type="ECO:0000313" key="11">
    <source>
        <dbReference type="EMBL" id="VFQ96338.1"/>
    </source>
</evidence>
<evidence type="ECO:0000313" key="12">
    <source>
        <dbReference type="Proteomes" id="UP000595140"/>
    </source>
</evidence>
<dbReference type="Proteomes" id="UP000595140">
    <property type="component" value="Unassembled WGS sequence"/>
</dbReference>
<feature type="domain" description="ENTH" evidence="10">
    <location>
        <begin position="25"/>
        <end position="162"/>
    </location>
</feature>
<dbReference type="EMBL" id="OOIL02005938">
    <property type="protein sequence ID" value="VFQ96338.1"/>
    <property type="molecule type" value="Genomic_DNA"/>
</dbReference>
<protein>
    <recommendedName>
        <fullName evidence="10">ENTH domain-containing protein</fullName>
    </recommendedName>
</protein>
<dbReference type="GO" id="GO:0032050">
    <property type="term" value="F:clathrin heavy chain binding"/>
    <property type="evidence" value="ECO:0007669"/>
    <property type="project" value="TreeGrafter"/>
</dbReference>
<dbReference type="GO" id="GO:0072583">
    <property type="term" value="P:clathrin-dependent endocytosis"/>
    <property type="evidence" value="ECO:0007669"/>
    <property type="project" value="InterPro"/>
</dbReference>
<evidence type="ECO:0000256" key="2">
    <source>
        <dbReference type="ARBA" id="ARBA00004555"/>
    </source>
</evidence>
<feature type="compositionally biased region" description="Basic and acidic residues" evidence="9">
    <location>
        <begin position="324"/>
        <end position="334"/>
    </location>
</feature>
<dbReference type="OrthoDB" id="44015at2759"/>
<dbReference type="InterPro" id="IPR014712">
    <property type="entry name" value="ANTH_dom_sf"/>
</dbReference>
<dbReference type="InterPro" id="IPR008942">
    <property type="entry name" value="ENTH_VHS"/>
</dbReference>
<dbReference type="SUPFAM" id="SSF48464">
    <property type="entry name" value="ENTH/VHS domain"/>
    <property type="match status" value="1"/>
</dbReference>
<dbReference type="FunFam" id="1.25.40.90:FF:000019">
    <property type="entry name" value="Clathrin coat assembly protein"/>
    <property type="match status" value="1"/>
</dbReference>
<evidence type="ECO:0000256" key="4">
    <source>
        <dbReference type="ARBA" id="ARBA00022583"/>
    </source>
</evidence>
<feature type="region of interest" description="Disordered" evidence="9">
    <location>
        <begin position="324"/>
        <end position="373"/>
    </location>
</feature>
<dbReference type="Gene3D" id="1.25.40.90">
    <property type="match status" value="1"/>
</dbReference>
<dbReference type="PANTHER" id="PTHR22951">
    <property type="entry name" value="CLATHRIN ASSEMBLY PROTEIN"/>
    <property type="match status" value="1"/>
</dbReference>
<organism evidence="11 12">
    <name type="scientific">Cuscuta campestris</name>
    <dbReference type="NCBI Taxonomy" id="132261"/>
    <lineage>
        <taxon>Eukaryota</taxon>
        <taxon>Viridiplantae</taxon>
        <taxon>Streptophyta</taxon>
        <taxon>Embryophyta</taxon>
        <taxon>Tracheophyta</taxon>
        <taxon>Spermatophyta</taxon>
        <taxon>Magnoliopsida</taxon>
        <taxon>eudicotyledons</taxon>
        <taxon>Gunneridae</taxon>
        <taxon>Pentapetalae</taxon>
        <taxon>asterids</taxon>
        <taxon>lamiids</taxon>
        <taxon>Solanales</taxon>
        <taxon>Convolvulaceae</taxon>
        <taxon>Cuscuteae</taxon>
        <taxon>Cuscuta</taxon>
        <taxon>Cuscuta subgen. Grammica</taxon>
        <taxon>Cuscuta sect. Cleistogrammica</taxon>
    </lineage>
</organism>
<evidence type="ECO:0000256" key="7">
    <source>
        <dbReference type="ARBA" id="ARBA00023176"/>
    </source>
</evidence>
<evidence type="ECO:0000256" key="8">
    <source>
        <dbReference type="ARBA" id="ARBA00023329"/>
    </source>
</evidence>
<sequence>MAPSKLRKAIGAVKDQTSISLAKVGSTDSLSDLEVAIVKATRHEEHPPEERHVREILGLTRYSRAHVAACVAAVSKRLSKTKNWVVAVKALMLVHRLLNDGDSAYEHEVFFATRRGTRLLNMCDFRDASRSEDSWDFSAFVRTYALYLDEQLEFRMQTRRKKRRGFTYDEDEEEEEAAAAARALTPAKEMNNEVVYSRIHHYVHILQRFLACKPTGAAKRNRIVLVALYPVIKESFVIYHQMAELMEILIDRFMELSIPESVRVHEIFCRVAKQFDELELFYNWSRSSGIARSSEYPDVENYPQKKLDLMDDLIREKSEIEWRRRNEHAPRSDEREPDPDLDPDMNAIKAFPPPPPTQGDLLAETKEEETSEKEKVAVVGDLLSLAGDEAAAPQDDADRLALALFDGGCESGSAAAASAVSPWKAFNDSGDWETALVQSASYLSSQKAQLPGGFDTLLLDGLYKQGTMNHAMATSNTMATGSASSIAYGPPMLALPAPVECGPITPHGYMDPFAASLSIPPPGYVQMSEMEKKQRLLMEEKLMWQQYARDGMQGQAGFANVQMTNFYPYTRTY</sequence>
<dbReference type="InterPro" id="IPR013809">
    <property type="entry name" value="ENTH"/>
</dbReference>
<accession>A0A484N7V6</accession>
<dbReference type="Pfam" id="PF07651">
    <property type="entry name" value="ANTH"/>
    <property type="match status" value="1"/>
</dbReference>
<dbReference type="CDD" id="cd16987">
    <property type="entry name" value="ANTH_N_AP180_plant"/>
    <property type="match status" value="1"/>
</dbReference>
<dbReference type="FunFam" id="1.20.58.150:FF:000005">
    <property type="entry name" value="putative clathrin assembly protein At2g25430"/>
    <property type="match status" value="1"/>
</dbReference>
<evidence type="ECO:0000256" key="6">
    <source>
        <dbReference type="ARBA" id="ARBA00023136"/>
    </source>
</evidence>
<dbReference type="GO" id="GO:0030136">
    <property type="term" value="C:clathrin-coated vesicle"/>
    <property type="evidence" value="ECO:0007669"/>
    <property type="project" value="UniProtKB-SubCell"/>
</dbReference>
<dbReference type="GO" id="GO:0006900">
    <property type="term" value="P:vesicle budding from membrane"/>
    <property type="evidence" value="ECO:0007669"/>
    <property type="project" value="TreeGrafter"/>
</dbReference>
<dbReference type="GO" id="GO:0005905">
    <property type="term" value="C:clathrin-coated pit"/>
    <property type="evidence" value="ECO:0007669"/>
    <property type="project" value="UniProtKB-SubCell"/>
</dbReference>
<keyword evidence="8" id="KW-0968">Cytoplasmic vesicle</keyword>
<keyword evidence="12" id="KW-1185">Reference proteome</keyword>
<dbReference type="GO" id="GO:0000149">
    <property type="term" value="F:SNARE binding"/>
    <property type="evidence" value="ECO:0007669"/>
    <property type="project" value="TreeGrafter"/>
</dbReference>
<evidence type="ECO:0000256" key="5">
    <source>
        <dbReference type="ARBA" id="ARBA00023034"/>
    </source>
</evidence>
<keyword evidence="7" id="KW-0168">Coated pit</keyword>
<reference evidence="11 12" key="1">
    <citation type="submission" date="2018-04" db="EMBL/GenBank/DDBJ databases">
        <authorList>
            <person name="Vogel A."/>
        </authorList>
    </citation>
    <scope>NUCLEOTIDE SEQUENCE [LARGE SCALE GENOMIC DNA]</scope>
</reference>
<keyword evidence="5" id="KW-0333">Golgi apparatus</keyword>
<dbReference type="GO" id="GO:0005794">
    <property type="term" value="C:Golgi apparatus"/>
    <property type="evidence" value="ECO:0007669"/>
    <property type="project" value="UniProtKB-SubCell"/>
</dbReference>